<sequence length="49" mass="5724">MESKPREGWVVLDQICTVDQFRLTKKLGKIESKTIHKIKQILQEMLVAI</sequence>
<dbReference type="RefSeq" id="WP_135812628.1">
    <property type="nucleotide sequence ID" value="NZ_RQEV01000007.1"/>
</dbReference>
<name>A0A4R9GQE8_9LEPT</name>
<dbReference type="AlphaFoldDB" id="A0A4R9GQE8"/>
<reference evidence="1" key="1">
    <citation type="journal article" date="2019" name="PLoS Negl. Trop. Dis.">
        <title>Revisiting the worldwide diversity of Leptospira species in the environment.</title>
        <authorList>
            <person name="Vincent A.T."/>
            <person name="Schiettekatte O."/>
            <person name="Bourhy P."/>
            <person name="Veyrier F.J."/>
            <person name="Picardeau M."/>
        </authorList>
    </citation>
    <scope>NUCLEOTIDE SEQUENCE [LARGE SCALE GENOMIC DNA]</scope>
    <source>
        <strain evidence="1">SCS5</strain>
    </source>
</reference>
<evidence type="ECO:0000313" key="1">
    <source>
        <dbReference type="EMBL" id="TGK19958.1"/>
    </source>
</evidence>
<keyword evidence="2" id="KW-1185">Reference proteome</keyword>
<comment type="caution">
    <text evidence="1">The sequence shown here is derived from an EMBL/GenBank/DDBJ whole genome shotgun (WGS) entry which is preliminary data.</text>
</comment>
<dbReference type="Gene3D" id="2.30.30.110">
    <property type="match status" value="1"/>
</dbReference>
<evidence type="ECO:0008006" key="3">
    <source>
        <dbReference type="Google" id="ProtNLM"/>
    </source>
</evidence>
<dbReference type="SUPFAM" id="SSF50118">
    <property type="entry name" value="Cell growth inhibitor/plasmid maintenance toxic component"/>
    <property type="match status" value="1"/>
</dbReference>
<proteinExistence type="predicted"/>
<dbReference type="InterPro" id="IPR011067">
    <property type="entry name" value="Plasmid_toxin/cell-grow_inhib"/>
</dbReference>
<dbReference type="Proteomes" id="UP000297855">
    <property type="component" value="Unassembled WGS sequence"/>
</dbReference>
<evidence type="ECO:0000313" key="2">
    <source>
        <dbReference type="Proteomes" id="UP000297855"/>
    </source>
</evidence>
<protein>
    <recommendedName>
        <fullName evidence="3">Type II toxin-antitoxin system PemK/MazF family toxin</fullName>
    </recommendedName>
</protein>
<dbReference type="GO" id="GO:0003677">
    <property type="term" value="F:DNA binding"/>
    <property type="evidence" value="ECO:0007669"/>
    <property type="project" value="InterPro"/>
</dbReference>
<gene>
    <name evidence="1" type="ORF">EHO61_05425</name>
</gene>
<accession>A0A4R9GQE8</accession>
<dbReference type="OrthoDB" id="9808744at2"/>
<dbReference type="EMBL" id="RQEV01000007">
    <property type="protein sequence ID" value="TGK19958.1"/>
    <property type="molecule type" value="Genomic_DNA"/>
</dbReference>
<dbReference type="Pfam" id="PF02452">
    <property type="entry name" value="PemK_toxin"/>
    <property type="match status" value="1"/>
</dbReference>
<dbReference type="InterPro" id="IPR003477">
    <property type="entry name" value="PemK-like"/>
</dbReference>
<organism evidence="1 2">
    <name type="scientific">Leptospira fluminis</name>
    <dbReference type="NCBI Taxonomy" id="2484979"/>
    <lineage>
        <taxon>Bacteria</taxon>
        <taxon>Pseudomonadati</taxon>
        <taxon>Spirochaetota</taxon>
        <taxon>Spirochaetia</taxon>
        <taxon>Leptospirales</taxon>
        <taxon>Leptospiraceae</taxon>
        <taxon>Leptospira</taxon>
    </lineage>
</organism>